<keyword evidence="1" id="KW-0433">Leucine-rich repeat</keyword>
<dbReference type="Proteomes" id="UP000292052">
    <property type="component" value="Unassembled WGS sequence"/>
</dbReference>
<evidence type="ECO:0000259" key="4">
    <source>
        <dbReference type="SMART" id="SM00013"/>
    </source>
</evidence>
<comment type="caution">
    <text evidence="5">The sequence shown here is derived from an EMBL/GenBank/DDBJ whole genome shotgun (WGS) entry which is preliminary data.</text>
</comment>
<dbReference type="SMART" id="SM00013">
    <property type="entry name" value="LRRNT"/>
    <property type="match status" value="1"/>
</dbReference>
<evidence type="ECO:0000256" key="3">
    <source>
        <dbReference type="SAM" id="SignalP"/>
    </source>
</evidence>
<organism evidence="5 6">
    <name type="scientific">Asbolus verrucosus</name>
    <name type="common">Desert ironclad beetle</name>
    <dbReference type="NCBI Taxonomy" id="1661398"/>
    <lineage>
        <taxon>Eukaryota</taxon>
        <taxon>Metazoa</taxon>
        <taxon>Ecdysozoa</taxon>
        <taxon>Arthropoda</taxon>
        <taxon>Hexapoda</taxon>
        <taxon>Insecta</taxon>
        <taxon>Pterygota</taxon>
        <taxon>Neoptera</taxon>
        <taxon>Endopterygota</taxon>
        <taxon>Coleoptera</taxon>
        <taxon>Polyphaga</taxon>
        <taxon>Cucujiformia</taxon>
        <taxon>Tenebrionidae</taxon>
        <taxon>Pimeliinae</taxon>
        <taxon>Asbolus</taxon>
    </lineage>
</organism>
<keyword evidence="2 3" id="KW-0732">Signal</keyword>
<accession>A0A482WAC9</accession>
<proteinExistence type="predicted"/>
<feature type="chain" id="PRO_5019839582" description="LRRNT domain-containing protein" evidence="3">
    <location>
        <begin position="25"/>
        <end position="70"/>
    </location>
</feature>
<dbReference type="OrthoDB" id="1600340at2759"/>
<dbReference type="InterPro" id="IPR032675">
    <property type="entry name" value="LRR_dom_sf"/>
</dbReference>
<evidence type="ECO:0000313" key="6">
    <source>
        <dbReference type="Proteomes" id="UP000292052"/>
    </source>
</evidence>
<feature type="domain" description="LRRNT" evidence="4">
    <location>
        <begin position="37"/>
        <end position="69"/>
    </location>
</feature>
<keyword evidence="6" id="KW-1185">Reference proteome</keyword>
<dbReference type="EMBL" id="QDEB01014691">
    <property type="protein sequence ID" value="RZC41717.1"/>
    <property type="molecule type" value="Genomic_DNA"/>
</dbReference>
<evidence type="ECO:0000313" key="5">
    <source>
        <dbReference type="EMBL" id="RZC41717.1"/>
    </source>
</evidence>
<feature type="signal peptide" evidence="3">
    <location>
        <begin position="1"/>
        <end position="24"/>
    </location>
</feature>
<dbReference type="PROSITE" id="PS51257">
    <property type="entry name" value="PROKAR_LIPOPROTEIN"/>
    <property type="match status" value="1"/>
</dbReference>
<protein>
    <recommendedName>
        <fullName evidence="4">LRRNT domain-containing protein</fullName>
    </recommendedName>
</protein>
<sequence>MRASVAFVLGIIAVLIVSCDWSVAEPDVAHLSFSSFRCPRGCTCTGTTTDCSHRGLAQVPKNIPPETERL</sequence>
<dbReference type="AlphaFoldDB" id="A0A482WAC9"/>
<dbReference type="Pfam" id="PF01462">
    <property type="entry name" value="LRRNT"/>
    <property type="match status" value="1"/>
</dbReference>
<dbReference type="STRING" id="1661398.A0A482WAC9"/>
<dbReference type="InterPro" id="IPR000372">
    <property type="entry name" value="LRRNT"/>
</dbReference>
<dbReference type="Gene3D" id="3.80.10.10">
    <property type="entry name" value="Ribonuclease Inhibitor"/>
    <property type="match status" value="1"/>
</dbReference>
<evidence type="ECO:0000256" key="2">
    <source>
        <dbReference type="ARBA" id="ARBA00022729"/>
    </source>
</evidence>
<reference evidence="5 6" key="1">
    <citation type="submission" date="2017-03" db="EMBL/GenBank/DDBJ databases">
        <title>Genome of the blue death feigning beetle - Asbolus verrucosus.</title>
        <authorList>
            <person name="Rider S.D."/>
        </authorList>
    </citation>
    <scope>NUCLEOTIDE SEQUENCE [LARGE SCALE GENOMIC DNA]</scope>
    <source>
        <strain evidence="5">Butters</strain>
        <tissue evidence="5">Head and leg muscle</tissue>
    </source>
</reference>
<name>A0A482WAC9_ASBVE</name>
<evidence type="ECO:0000256" key="1">
    <source>
        <dbReference type="ARBA" id="ARBA00022614"/>
    </source>
</evidence>
<gene>
    <name evidence="5" type="ORF">BDFB_004115</name>
</gene>